<dbReference type="InterPro" id="IPR038619">
    <property type="entry name" value="MraZ_sf"/>
</dbReference>
<dbReference type="CDD" id="cd16320">
    <property type="entry name" value="MraZ_N"/>
    <property type="match status" value="1"/>
</dbReference>
<reference evidence="9" key="1">
    <citation type="journal article" date="2014" name="Int. J. Syst. Evol. Microbiol.">
        <title>Complete genome sequence of Corynebacterium casei LMG S-19264T (=DSM 44701T), isolated from a smear-ripened cheese.</title>
        <authorList>
            <consortium name="US DOE Joint Genome Institute (JGI-PGF)"/>
            <person name="Walter F."/>
            <person name="Albersmeier A."/>
            <person name="Kalinowski J."/>
            <person name="Ruckert C."/>
        </authorList>
    </citation>
    <scope>NUCLEOTIDE SEQUENCE</scope>
    <source>
        <strain evidence="9">KCTC 32513</strain>
    </source>
</reference>
<evidence type="ECO:0000259" key="8">
    <source>
        <dbReference type="PROSITE" id="PS51740"/>
    </source>
</evidence>
<dbReference type="GO" id="GO:0005737">
    <property type="term" value="C:cytoplasm"/>
    <property type="evidence" value="ECO:0007669"/>
    <property type="project" value="UniProtKB-UniRule"/>
</dbReference>
<evidence type="ECO:0000256" key="3">
    <source>
        <dbReference type="ARBA" id="ARBA00022737"/>
    </source>
</evidence>
<dbReference type="GO" id="GO:0003700">
    <property type="term" value="F:DNA-binding transcription factor activity"/>
    <property type="evidence" value="ECO:0007669"/>
    <property type="project" value="UniProtKB-UniRule"/>
</dbReference>
<dbReference type="PANTHER" id="PTHR34701">
    <property type="entry name" value="TRANSCRIPTIONAL REGULATOR MRAZ"/>
    <property type="match status" value="1"/>
</dbReference>
<feature type="domain" description="SpoVT-AbrB" evidence="8">
    <location>
        <begin position="83"/>
        <end position="126"/>
    </location>
</feature>
<evidence type="ECO:0000313" key="10">
    <source>
        <dbReference type="Proteomes" id="UP000634004"/>
    </source>
</evidence>
<dbReference type="Pfam" id="PF02381">
    <property type="entry name" value="MraZ"/>
    <property type="match status" value="1"/>
</dbReference>
<evidence type="ECO:0000256" key="5">
    <source>
        <dbReference type="ARBA" id="ARBA00023125"/>
    </source>
</evidence>
<evidence type="ECO:0000256" key="7">
    <source>
        <dbReference type="HAMAP-Rule" id="MF_01008"/>
    </source>
</evidence>
<dbReference type="InterPro" id="IPR007159">
    <property type="entry name" value="SpoVT-AbrB_dom"/>
</dbReference>
<comment type="similarity">
    <text evidence="7">Belongs to the MraZ family.</text>
</comment>
<dbReference type="EMBL" id="BMZH01000012">
    <property type="protein sequence ID" value="GHB01317.1"/>
    <property type="molecule type" value="Genomic_DNA"/>
</dbReference>
<keyword evidence="5 7" id="KW-0238">DNA-binding</keyword>
<reference evidence="9" key="2">
    <citation type="submission" date="2020-09" db="EMBL/GenBank/DDBJ databases">
        <authorList>
            <person name="Sun Q."/>
            <person name="Kim S."/>
        </authorList>
    </citation>
    <scope>NUCLEOTIDE SEQUENCE</scope>
    <source>
        <strain evidence="9">KCTC 32513</strain>
    </source>
</reference>
<proteinExistence type="inferred from homology"/>
<comment type="caution">
    <text evidence="9">The sequence shown here is derived from an EMBL/GenBank/DDBJ whole genome shotgun (WGS) entry which is preliminary data.</text>
</comment>
<gene>
    <name evidence="7 9" type="primary">mraZ</name>
    <name evidence="9" type="ORF">GCM10009069_25200</name>
</gene>
<name>A0A8J3CSR4_9PROT</name>
<dbReference type="HAMAP" id="MF_01008">
    <property type="entry name" value="MraZ"/>
    <property type="match status" value="1"/>
</dbReference>
<dbReference type="InterPro" id="IPR020603">
    <property type="entry name" value="MraZ_dom"/>
</dbReference>
<evidence type="ECO:0000256" key="2">
    <source>
        <dbReference type="ARBA" id="ARBA00022490"/>
    </source>
</evidence>
<dbReference type="Gene3D" id="3.40.1550.20">
    <property type="entry name" value="Transcriptional regulator MraZ domain"/>
    <property type="match status" value="1"/>
</dbReference>
<protein>
    <recommendedName>
        <fullName evidence="1 7">Transcriptional regulator MraZ</fullName>
    </recommendedName>
</protein>
<evidence type="ECO:0000256" key="4">
    <source>
        <dbReference type="ARBA" id="ARBA00023015"/>
    </source>
</evidence>
<comment type="subunit">
    <text evidence="7">Forms oligomers.</text>
</comment>
<keyword evidence="10" id="KW-1185">Reference proteome</keyword>
<dbReference type="InterPro" id="IPR035642">
    <property type="entry name" value="MraZ_N"/>
</dbReference>
<keyword evidence="4 7" id="KW-0805">Transcription regulation</keyword>
<dbReference type="GO" id="GO:0000976">
    <property type="term" value="F:transcription cis-regulatory region binding"/>
    <property type="evidence" value="ECO:0007669"/>
    <property type="project" value="TreeGrafter"/>
</dbReference>
<evidence type="ECO:0000256" key="6">
    <source>
        <dbReference type="ARBA" id="ARBA00023163"/>
    </source>
</evidence>
<dbReference type="SUPFAM" id="SSF89447">
    <property type="entry name" value="AbrB/MazE/MraZ-like"/>
    <property type="match status" value="1"/>
</dbReference>
<dbReference type="CDD" id="cd16321">
    <property type="entry name" value="MraZ_C"/>
    <property type="match status" value="1"/>
</dbReference>
<comment type="subcellular location">
    <subcellularLocation>
        <location evidence="7">Cytoplasm</location>
        <location evidence="7">Nucleoid</location>
    </subcellularLocation>
</comment>
<dbReference type="Proteomes" id="UP000634004">
    <property type="component" value="Unassembled WGS sequence"/>
</dbReference>
<accession>A0A8J3CSR4</accession>
<feature type="domain" description="SpoVT-AbrB" evidence="8">
    <location>
        <begin position="5"/>
        <end position="50"/>
    </location>
</feature>
<evidence type="ECO:0000313" key="9">
    <source>
        <dbReference type="EMBL" id="GHB01317.1"/>
    </source>
</evidence>
<keyword evidence="2 7" id="KW-0963">Cytoplasm</keyword>
<sequence>MFLSTSTNTIDAKGRTSVPSAFRDTVGDDAAIFVWPSMRGEFLEGGGKALMESIQCEIFDRVSDGSLSPEQAEAQQVMLLGEARRLGYDKTGRFVLPEAFRDHAALTDAATFVGLGNRFQIWNPAAHENRKAEMRERVKNTPLVMGIVRPS</sequence>
<keyword evidence="3" id="KW-0677">Repeat</keyword>
<dbReference type="PANTHER" id="PTHR34701:SF1">
    <property type="entry name" value="TRANSCRIPTIONAL REGULATOR MRAZ"/>
    <property type="match status" value="1"/>
</dbReference>
<evidence type="ECO:0000256" key="1">
    <source>
        <dbReference type="ARBA" id="ARBA00013860"/>
    </source>
</evidence>
<dbReference type="GO" id="GO:2000143">
    <property type="term" value="P:negative regulation of DNA-templated transcription initiation"/>
    <property type="evidence" value="ECO:0007669"/>
    <property type="project" value="TreeGrafter"/>
</dbReference>
<organism evidence="9 10">
    <name type="scientific">Algimonas arctica</name>
    <dbReference type="NCBI Taxonomy" id="1479486"/>
    <lineage>
        <taxon>Bacteria</taxon>
        <taxon>Pseudomonadati</taxon>
        <taxon>Pseudomonadota</taxon>
        <taxon>Alphaproteobacteria</taxon>
        <taxon>Maricaulales</taxon>
        <taxon>Robiginitomaculaceae</taxon>
        <taxon>Algimonas</taxon>
    </lineage>
</organism>
<dbReference type="PROSITE" id="PS51740">
    <property type="entry name" value="SPOVT_ABRB"/>
    <property type="match status" value="2"/>
</dbReference>
<dbReference type="GO" id="GO:0009295">
    <property type="term" value="C:nucleoid"/>
    <property type="evidence" value="ECO:0007669"/>
    <property type="project" value="UniProtKB-SubCell"/>
</dbReference>
<dbReference type="AlphaFoldDB" id="A0A8J3CSR4"/>
<dbReference type="RefSeq" id="WP_189499002.1">
    <property type="nucleotide sequence ID" value="NZ_BMZH01000012.1"/>
</dbReference>
<dbReference type="InterPro" id="IPR003444">
    <property type="entry name" value="MraZ"/>
</dbReference>
<dbReference type="InterPro" id="IPR037914">
    <property type="entry name" value="SpoVT-AbrB_sf"/>
</dbReference>
<keyword evidence="6 7" id="KW-0804">Transcription</keyword>
<dbReference type="InterPro" id="IPR035644">
    <property type="entry name" value="MraZ_C"/>
</dbReference>